<organism evidence="1 2">
    <name type="scientific">Caerostris extrusa</name>
    <name type="common">Bark spider</name>
    <name type="synonym">Caerostris bankana</name>
    <dbReference type="NCBI Taxonomy" id="172846"/>
    <lineage>
        <taxon>Eukaryota</taxon>
        <taxon>Metazoa</taxon>
        <taxon>Ecdysozoa</taxon>
        <taxon>Arthropoda</taxon>
        <taxon>Chelicerata</taxon>
        <taxon>Arachnida</taxon>
        <taxon>Araneae</taxon>
        <taxon>Araneomorphae</taxon>
        <taxon>Entelegynae</taxon>
        <taxon>Araneoidea</taxon>
        <taxon>Araneidae</taxon>
        <taxon>Caerostris</taxon>
    </lineage>
</organism>
<gene>
    <name evidence="1" type="ORF">CEXT_389861</name>
</gene>
<sequence>MDLTNMSMVDRFVRKLCRACAVTQFPCPDGCNESDPSDREQGIPLLTGLREKLTSFGNSLEPRRPQRNLPT</sequence>
<dbReference type="EMBL" id="BPLR01014135">
    <property type="protein sequence ID" value="GIY66611.1"/>
    <property type="molecule type" value="Genomic_DNA"/>
</dbReference>
<dbReference type="AlphaFoldDB" id="A0AAV4V916"/>
<evidence type="ECO:0000313" key="2">
    <source>
        <dbReference type="Proteomes" id="UP001054945"/>
    </source>
</evidence>
<accession>A0AAV4V916</accession>
<keyword evidence="2" id="KW-1185">Reference proteome</keyword>
<dbReference type="Proteomes" id="UP001054945">
    <property type="component" value="Unassembled WGS sequence"/>
</dbReference>
<evidence type="ECO:0000313" key="1">
    <source>
        <dbReference type="EMBL" id="GIY66611.1"/>
    </source>
</evidence>
<reference evidence="1 2" key="1">
    <citation type="submission" date="2021-06" db="EMBL/GenBank/DDBJ databases">
        <title>Caerostris extrusa draft genome.</title>
        <authorList>
            <person name="Kono N."/>
            <person name="Arakawa K."/>
        </authorList>
    </citation>
    <scope>NUCLEOTIDE SEQUENCE [LARGE SCALE GENOMIC DNA]</scope>
</reference>
<proteinExistence type="predicted"/>
<name>A0AAV4V916_CAEEX</name>
<comment type="caution">
    <text evidence="1">The sequence shown here is derived from an EMBL/GenBank/DDBJ whole genome shotgun (WGS) entry which is preliminary data.</text>
</comment>
<protein>
    <submittedName>
        <fullName evidence="1">Uncharacterized protein</fullName>
    </submittedName>
</protein>